<name>A0A843YEX6_9RHOB</name>
<dbReference type="PANTHER" id="PTHR15108">
    <property type="entry name" value="N-ACYLGLUCOSAMINE-2-EPIMERASE"/>
    <property type="match status" value="1"/>
</dbReference>
<evidence type="ECO:0000313" key="3">
    <source>
        <dbReference type="EMBL" id="MQQ09636.1"/>
    </source>
</evidence>
<evidence type="ECO:0000256" key="2">
    <source>
        <dbReference type="ARBA" id="ARBA00023235"/>
    </source>
</evidence>
<dbReference type="InterPro" id="IPR008928">
    <property type="entry name" value="6-hairpin_glycosidase_sf"/>
</dbReference>
<protein>
    <submittedName>
        <fullName evidence="3">AGE family epimerase/isomerase</fullName>
    </submittedName>
</protein>
<evidence type="ECO:0000256" key="1">
    <source>
        <dbReference type="ARBA" id="ARBA00008558"/>
    </source>
</evidence>
<dbReference type="Pfam" id="PF07221">
    <property type="entry name" value="GlcNAc_2-epim"/>
    <property type="match status" value="1"/>
</dbReference>
<keyword evidence="4" id="KW-1185">Reference proteome</keyword>
<dbReference type="EMBL" id="WIBF01000009">
    <property type="protein sequence ID" value="MQQ09636.1"/>
    <property type="molecule type" value="Genomic_DNA"/>
</dbReference>
<gene>
    <name evidence="3" type="ORF">GFB49_14310</name>
</gene>
<accession>A0A843YEX6</accession>
<dbReference type="InterPro" id="IPR010819">
    <property type="entry name" value="AGE/CE"/>
</dbReference>
<sequence length="407" mass="45788">MDTDRLLTATWMTPDHRRFLISDAHAQFDFFDNSLRPDGGFYVLDATAAPLNSSIQELHTTTRLIHSYALGKLAGRQGCDAMIDHGMAYLMSHHHDRANGGYFWALDQSGAHDGRKLAYGHVFVMLAAASALAVDHPAAAALLDDVDRVLDQHFWEEHHGLFCDEFNADWTPFSVYRGMNANMHATEALLAAFEVTGRTKYLDRATRILDFFTGMIAPAQNWRIPEHYTDNWQIDHGYSGDPMFRPAGTTPGHSFELARLLLHLNELSPTPDPARVARARSLTYQALADAWDAENSGLFYTLRFDGTPDIRCKYWWPVTEAIGVLAALLKADPRPEDINWYTRIWAYAQKTFIDTTHGGWFPEVDDTGTPLSRQFQGKPDIYHAIQAVLFPMLPGVARTYATLPGVM</sequence>
<reference evidence="3 4" key="1">
    <citation type="submission" date="2019-10" db="EMBL/GenBank/DDBJ databases">
        <title>Epibacterium sp. nov., isolated from seawater.</title>
        <authorList>
            <person name="Zhang X."/>
            <person name="Li N."/>
        </authorList>
    </citation>
    <scope>NUCLEOTIDE SEQUENCE [LARGE SCALE GENOMIC DNA]</scope>
    <source>
        <strain evidence="3 4">SM1979</strain>
    </source>
</reference>
<dbReference type="Gene3D" id="1.50.10.10">
    <property type="match status" value="1"/>
</dbReference>
<organism evidence="3 4">
    <name type="scientific">Tritonibacter litoralis</name>
    <dbReference type="NCBI Taxonomy" id="2662264"/>
    <lineage>
        <taxon>Bacteria</taxon>
        <taxon>Pseudomonadati</taxon>
        <taxon>Pseudomonadota</taxon>
        <taxon>Alphaproteobacteria</taxon>
        <taxon>Rhodobacterales</taxon>
        <taxon>Paracoccaceae</taxon>
        <taxon>Tritonibacter</taxon>
    </lineage>
</organism>
<comment type="caution">
    <text evidence="3">The sequence shown here is derived from an EMBL/GenBank/DDBJ whole genome shotgun (WGS) entry which is preliminary data.</text>
</comment>
<dbReference type="AlphaFoldDB" id="A0A843YEX6"/>
<dbReference type="RefSeq" id="WP_153216611.1">
    <property type="nucleotide sequence ID" value="NZ_WIBF01000009.1"/>
</dbReference>
<dbReference type="GO" id="GO:0016853">
    <property type="term" value="F:isomerase activity"/>
    <property type="evidence" value="ECO:0007669"/>
    <property type="project" value="UniProtKB-KW"/>
</dbReference>
<keyword evidence="2 3" id="KW-0413">Isomerase</keyword>
<dbReference type="InterPro" id="IPR012341">
    <property type="entry name" value="6hp_glycosidase-like_sf"/>
</dbReference>
<dbReference type="SUPFAM" id="SSF48208">
    <property type="entry name" value="Six-hairpin glycosidases"/>
    <property type="match status" value="1"/>
</dbReference>
<comment type="similarity">
    <text evidence="1">Belongs to the N-acylglucosamine 2-epimerase family.</text>
</comment>
<proteinExistence type="inferred from homology"/>
<dbReference type="Proteomes" id="UP000444174">
    <property type="component" value="Unassembled WGS sequence"/>
</dbReference>
<evidence type="ECO:0000313" key="4">
    <source>
        <dbReference type="Proteomes" id="UP000444174"/>
    </source>
</evidence>
<dbReference type="GO" id="GO:0005975">
    <property type="term" value="P:carbohydrate metabolic process"/>
    <property type="evidence" value="ECO:0007669"/>
    <property type="project" value="InterPro"/>
</dbReference>